<evidence type="ECO:0000313" key="3">
    <source>
        <dbReference type="Proteomes" id="UP000244496"/>
    </source>
</evidence>
<dbReference type="Pfam" id="PF09361">
    <property type="entry name" value="Phasin_2"/>
    <property type="match status" value="1"/>
</dbReference>
<accession>A0A2S0UI81</accession>
<organism evidence="2 3">
    <name type="scientific">Paragemmobacter aquarius</name>
    <dbReference type="NCBI Taxonomy" id="2169400"/>
    <lineage>
        <taxon>Bacteria</taxon>
        <taxon>Pseudomonadati</taxon>
        <taxon>Pseudomonadota</taxon>
        <taxon>Alphaproteobacteria</taxon>
        <taxon>Rhodobacterales</taxon>
        <taxon>Paracoccaceae</taxon>
        <taxon>Paragemmobacter</taxon>
    </lineage>
</organism>
<gene>
    <name evidence="2" type="ORF">HYN69_02535</name>
</gene>
<feature type="domain" description="Phasin" evidence="1">
    <location>
        <begin position="24"/>
        <end position="100"/>
    </location>
</feature>
<evidence type="ECO:0000313" key="2">
    <source>
        <dbReference type="EMBL" id="AWB47532.1"/>
    </source>
</evidence>
<dbReference type="OrthoDB" id="7870150at2"/>
<dbReference type="Proteomes" id="UP000244496">
    <property type="component" value="Chromosome"/>
</dbReference>
<dbReference type="InterPro" id="IPR018968">
    <property type="entry name" value="Phasin"/>
</dbReference>
<reference evidence="2 3" key="1">
    <citation type="submission" date="2018-04" db="EMBL/GenBank/DDBJ databases">
        <title>Genome sequencing of Gemmobacter.</title>
        <authorList>
            <person name="Yi H."/>
            <person name="Baek M.-G."/>
        </authorList>
    </citation>
    <scope>NUCLEOTIDE SEQUENCE [LARGE SCALE GENOMIC DNA]</scope>
    <source>
        <strain evidence="2 3">HYN0069</strain>
    </source>
</reference>
<proteinExistence type="predicted"/>
<evidence type="ECO:0000259" key="1">
    <source>
        <dbReference type="Pfam" id="PF09361"/>
    </source>
</evidence>
<dbReference type="KEGG" id="geh:HYN69_02535"/>
<keyword evidence="3" id="KW-1185">Reference proteome</keyword>
<dbReference type="AlphaFoldDB" id="A0A2S0UI81"/>
<dbReference type="EMBL" id="CP028918">
    <property type="protein sequence ID" value="AWB47532.1"/>
    <property type="molecule type" value="Genomic_DNA"/>
</dbReference>
<sequence length="112" mass="11944">MAKPSPTDAAGAGMSRGVMQAQVRMMDAVLRQNIEALDFLKTRFEKDRAMLGELAVAQDATAAGAVLTSFWQRLASDYMQEAGRLGSLMQATAQEMGEGMADEARAATGTKL</sequence>
<name>A0A2S0UI81_9RHOB</name>
<protein>
    <recommendedName>
        <fullName evidence="1">Phasin domain-containing protein</fullName>
    </recommendedName>
</protein>
<dbReference type="RefSeq" id="WP_108434359.1">
    <property type="nucleotide sequence ID" value="NZ_CP028918.1"/>
</dbReference>